<dbReference type="EMBL" id="CM035408">
    <property type="protein sequence ID" value="KAH7442187.1"/>
    <property type="molecule type" value="Genomic_DNA"/>
</dbReference>
<dbReference type="EMBL" id="CM035408">
    <property type="protein sequence ID" value="KAH7442188.1"/>
    <property type="molecule type" value="Genomic_DNA"/>
</dbReference>
<dbReference type="EMBL" id="CM035408">
    <property type="protein sequence ID" value="KAH7442184.1"/>
    <property type="molecule type" value="Genomic_DNA"/>
</dbReference>
<evidence type="ECO:0000259" key="3">
    <source>
        <dbReference type="PROSITE" id="PS50097"/>
    </source>
</evidence>
<dbReference type="EMBL" id="CM035408">
    <property type="protein sequence ID" value="KAH7442183.1"/>
    <property type="molecule type" value="Genomic_DNA"/>
</dbReference>
<dbReference type="Proteomes" id="UP000825935">
    <property type="component" value="Chromosome 3"/>
</dbReference>
<dbReference type="InterPro" id="IPR000210">
    <property type="entry name" value="BTB/POZ_dom"/>
</dbReference>
<keyword evidence="5" id="KW-1185">Reference proteome</keyword>
<dbReference type="Gene3D" id="3.30.710.10">
    <property type="entry name" value="Potassium Channel Kv1.1, Chain A"/>
    <property type="match status" value="1"/>
</dbReference>
<sequence>MPRQVQCLVCRHLLSAHSDKQLYAELDIRYAYCERCYRERVAELESTIAEYKACVQKHKQALTQNLLNDHLRQIEFLSSGWTLGQGVGSYSAQANVCRDNISSFQNNVMFSDVILVPGYGSPVPAHRVVLAGRSPVFRAMFCSSPMKEAMSGIVLIDDFNEEVLAAFVGFFYTATVAPEALQKHAIELLGAAEKYNVELLHVLCENAIANTIDQHNAISILEVARKFGSHILQAAVLEFVSKDVEQLSSFEEYQIYATKNPGLLLYLYEHLTQKNYWPTFSCSSGHLFKRKRLILAKDDQGREQEK</sequence>
<reference evidence="4" key="1">
    <citation type="submission" date="2021-08" db="EMBL/GenBank/DDBJ databases">
        <title>WGS assembly of Ceratopteris richardii.</title>
        <authorList>
            <person name="Marchant D.B."/>
            <person name="Chen G."/>
            <person name="Jenkins J."/>
            <person name="Shu S."/>
            <person name="Leebens-Mack J."/>
            <person name="Grimwood J."/>
            <person name="Schmutz J."/>
            <person name="Soltis P."/>
            <person name="Soltis D."/>
            <person name="Chen Z.-H."/>
        </authorList>
    </citation>
    <scope>NUCLEOTIDE SEQUENCE</scope>
    <source>
        <strain evidence="4">Whitten #5841</strain>
        <tissue evidence="4">Leaf</tissue>
    </source>
</reference>
<organism evidence="4 5">
    <name type="scientific">Ceratopteris richardii</name>
    <name type="common">Triangle waterfern</name>
    <dbReference type="NCBI Taxonomy" id="49495"/>
    <lineage>
        <taxon>Eukaryota</taxon>
        <taxon>Viridiplantae</taxon>
        <taxon>Streptophyta</taxon>
        <taxon>Embryophyta</taxon>
        <taxon>Tracheophyta</taxon>
        <taxon>Polypodiopsida</taxon>
        <taxon>Polypodiidae</taxon>
        <taxon>Polypodiales</taxon>
        <taxon>Pteridineae</taxon>
        <taxon>Pteridaceae</taxon>
        <taxon>Parkerioideae</taxon>
        <taxon>Ceratopteris</taxon>
    </lineage>
</organism>
<dbReference type="EMBL" id="CM035408">
    <property type="protein sequence ID" value="KAH7442185.1"/>
    <property type="molecule type" value="Genomic_DNA"/>
</dbReference>
<dbReference type="OMA" id="CYRHEAR"/>
<dbReference type="SUPFAM" id="SSF54695">
    <property type="entry name" value="POZ domain"/>
    <property type="match status" value="1"/>
</dbReference>
<dbReference type="InterPro" id="IPR011333">
    <property type="entry name" value="SKP1/BTB/POZ_sf"/>
</dbReference>
<name>A0A8T2V578_CERRI</name>
<evidence type="ECO:0000256" key="2">
    <source>
        <dbReference type="ARBA" id="ARBA00004906"/>
    </source>
</evidence>
<comment type="function">
    <text evidence="1">May act as a substrate-specific adapter of an E3 ubiquitin-protein ligase complex (CUL3-RBX1-BTB) which mediates the ubiquitination and subsequent proteasomal degradation of target proteins.</text>
</comment>
<evidence type="ECO:0000313" key="4">
    <source>
        <dbReference type="EMBL" id="KAH7442188.1"/>
    </source>
</evidence>
<dbReference type="SMART" id="SM00225">
    <property type="entry name" value="BTB"/>
    <property type="match status" value="1"/>
</dbReference>
<gene>
    <name evidence="4" type="ORF">KP509_03G075700</name>
</gene>
<comment type="pathway">
    <text evidence="2">Protein modification; protein ubiquitination.</text>
</comment>
<protein>
    <recommendedName>
        <fullName evidence="3">BTB domain-containing protein</fullName>
    </recommendedName>
</protein>
<dbReference type="PANTHER" id="PTHR47274:SF10">
    <property type="entry name" value="BTB DOMAIN-CONTAINING PROTEIN"/>
    <property type="match status" value="1"/>
</dbReference>
<evidence type="ECO:0000313" key="5">
    <source>
        <dbReference type="Proteomes" id="UP000825935"/>
    </source>
</evidence>
<proteinExistence type="predicted"/>
<evidence type="ECO:0000256" key="1">
    <source>
        <dbReference type="ARBA" id="ARBA00002668"/>
    </source>
</evidence>
<dbReference type="OrthoDB" id="6359816at2759"/>
<comment type="caution">
    <text evidence="4">The sequence shown here is derived from an EMBL/GenBank/DDBJ whole genome shotgun (WGS) entry which is preliminary data.</text>
</comment>
<dbReference type="Pfam" id="PF00651">
    <property type="entry name" value="BTB"/>
    <property type="match status" value="1"/>
</dbReference>
<dbReference type="PANTHER" id="PTHR47274">
    <property type="entry name" value="BTB/POZ DOMAIN CONTAINING PROTEIN, EXPRESSED-RELATED"/>
    <property type="match status" value="1"/>
</dbReference>
<dbReference type="PROSITE" id="PS50097">
    <property type="entry name" value="BTB"/>
    <property type="match status" value="1"/>
</dbReference>
<feature type="domain" description="BTB" evidence="3">
    <location>
        <begin position="111"/>
        <end position="180"/>
    </location>
</feature>
<dbReference type="AlphaFoldDB" id="A0A8T2V578"/>
<dbReference type="EMBL" id="CM035408">
    <property type="protein sequence ID" value="KAH7442189.1"/>
    <property type="molecule type" value="Genomic_DNA"/>
</dbReference>
<accession>A0A8T2V578</accession>
<dbReference type="InterPro" id="IPR044784">
    <property type="entry name" value="At1g01640-like"/>
</dbReference>
<dbReference type="Gene3D" id="1.25.40.420">
    <property type="match status" value="1"/>
</dbReference>
<dbReference type="EMBL" id="CM035408">
    <property type="protein sequence ID" value="KAH7442186.1"/>
    <property type="molecule type" value="Genomic_DNA"/>
</dbReference>